<comment type="caution">
    <text evidence="1">The sequence shown here is derived from an EMBL/GenBank/DDBJ whole genome shotgun (WGS) entry which is preliminary data.</text>
</comment>
<gene>
    <name evidence="1" type="ORF">EYF80_008407</name>
</gene>
<organism evidence="1 2">
    <name type="scientific">Liparis tanakae</name>
    <name type="common">Tanaka's snailfish</name>
    <dbReference type="NCBI Taxonomy" id="230148"/>
    <lineage>
        <taxon>Eukaryota</taxon>
        <taxon>Metazoa</taxon>
        <taxon>Chordata</taxon>
        <taxon>Craniata</taxon>
        <taxon>Vertebrata</taxon>
        <taxon>Euteleostomi</taxon>
        <taxon>Actinopterygii</taxon>
        <taxon>Neopterygii</taxon>
        <taxon>Teleostei</taxon>
        <taxon>Neoteleostei</taxon>
        <taxon>Acanthomorphata</taxon>
        <taxon>Eupercaria</taxon>
        <taxon>Perciformes</taxon>
        <taxon>Cottioidei</taxon>
        <taxon>Cottales</taxon>
        <taxon>Liparidae</taxon>
        <taxon>Liparis</taxon>
    </lineage>
</organism>
<dbReference type="AlphaFoldDB" id="A0A4Z2IU62"/>
<reference evidence="1 2" key="1">
    <citation type="submission" date="2019-03" db="EMBL/GenBank/DDBJ databases">
        <title>First draft genome of Liparis tanakae, snailfish: a comprehensive survey of snailfish specific genes.</title>
        <authorList>
            <person name="Kim W."/>
            <person name="Song I."/>
            <person name="Jeong J.-H."/>
            <person name="Kim D."/>
            <person name="Kim S."/>
            <person name="Ryu S."/>
            <person name="Song J.Y."/>
            <person name="Lee S.K."/>
        </authorList>
    </citation>
    <scope>NUCLEOTIDE SEQUENCE [LARGE SCALE GENOMIC DNA]</scope>
    <source>
        <tissue evidence="1">Muscle</tissue>
    </source>
</reference>
<dbReference type="EMBL" id="SRLO01000047">
    <property type="protein sequence ID" value="TNN81351.1"/>
    <property type="molecule type" value="Genomic_DNA"/>
</dbReference>
<dbReference type="Proteomes" id="UP000314294">
    <property type="component" value="Unassembled WGS sequence"/>
</dbReference>
<sequence length="91" mass="9670">MEFVTVSPERHSGSRDWRLRCPECSGSGLHIGICNRSADLVMSSTRTVLSSTRTVLSSTRTVLSSTRSKAASLFNFSQPQPAAPRGAAGSA</sequence>
<keyword evidence="2" id="KW-1185">Reference proteome</keyword>
<protein>
    <submittedName>
        <fullName evidence="1">Uncharacterized protein</fullName>
    </submittedName>
</protein>
<proteinExistence type="predicted"/>
<name>A0A4Z2IU62_9TELE</name>
<accession>A0A4Z2IU62</accession>
<evidence type="ECO:0000313" key="2">
    <source>
        <dbReference type="Proteomes" id="UP000314294"/>
    </source>
</evidence>
<evidence type="ECO:0000313" key="1">
    <source>
        <dbReference type="EMBL" id="TNN81351.1"/>
    </source>
</evidence>